<dbReference type="AlphaFoldDB" id="K6CID1"/>
<dbReference type="EMBL" id="AJLS01000035">
    <property type="protein sequence ID" value="EKN70920.1"/>
    <property type="molecule type" value="Genomic_DNA"/>
</dbReference>
<sequence>MDFITQKALDDYIGDKTIIELKDLTKLIEEQFDVVFKIEKKLDIDEMTKMLSEDQILIEKVKKAREKRDPNFSSYLRNKDEFNKYLNEAHNAK</sequence>
<organism evidence="1 2">
    <name type="scientific">Neobacillus bataviensis LMG 21833</name>
    <dbReference type="NCBI Taxonomy" id="1117379"/>
    <lineage>
        <taxon>Bacteria</taxon>
        <taxon>Bacillati</taxon>
        <taxon>Bacillota</taxon>
        <taxon>Bacilli</taxon>
        <taxon>Bacillales</taxon>
        <taxon>Bacillaceae</taxon>
        <taxon>Neobacillus</taxon>
    </lineage>
</organism>
<comment type="caution">
    <text evidence="1">The sequence shown here is derived from an EMBL/GenBank/DDBJ whole genome shotgun (WGS) entry which is preliminary data.</text>
</comment>
<dbReference type="OrthoDB" id="2972874at2"/>
<proteinExistence type="predicted"/>
<protein>
    <submittedName>
        <fullName evidence="1">Uncharacterized protein</fullName>
    </submittedName>
</protein>
<evidence type="ECO:0000313" key="2">
    <source>
        <dbReference type="Proteomes" id="UP000006316"/>
    </source>
</evidence>
<keyword evidence="2" id="KW-1185">Reference proteome</keyword>
<name>K6CID1_9BACI</name>
<accession>K6CID1</accession>
<dbReference type="RefSeq" id="WP_007083762.1">
    <property type="nucleotide sequence ID" value="NZ_AJLS01000035.1"/>
</dbReference>
<dbReference type="PATRIC" id="fig|1117379.3.peg.742"/>
<gene>
    <name evidence="1" type="ORF">BABA_03624</name>
</gene>
<reference evidence="1 2" key="1">
    <citation type="journal article" date="2012" name="Front. Microbiol.">
        <title>Redundancy and modularity in membrane-associated dissimilatory nitrate reduction in Bacillus.</title>
        <authorList>
            <person name="Heylen K."/>
            <person name="Keltjens J."/>
        </authorList>
    </citation>
    <scope>NUCLEOTIDE SEQUENCE [LARGE SCALE GENOMIC DNA]</scope>
    <source>
        <strain evidence="2">LMG 21833T</strain>
    </source>
</reference>
<dbReference type="Proteomes" id="UP000006316">
    <property type="component" value="Unassembled WGS sequence"/>
</dbReference>
<evidence type="ECO:0000313" key="1">
    <source>
        <dbReference type="EMBL" id="EKN70920.1"/>
    </source>
</evidence>